<protein>
    <recommendedName>
        <fullName evidence="5">FAD-dependent oxidoreductase 2 FAD-binding domain-containing protein</fullName>
    </recommendedName>
</protein>
<dbReference type="InterPro" id="IPR036188">
    <property type="entry name" value="FAD/NAD-bd_sf"/>
</dbReference>
<keyword evidence="4" id="KW-0560">Oxidoreductase</keyword>
<proteinExistence type="predicted"/>
<dbReference type="AlphaFoldDB" id="X1GTE8"/>
<accession>X1GTE8</accession>
<dbReference type="PANTHER" id="PTHR43400">
    <property type="entry name" value="FUMARATE REDUCTASE"/>
    <property type="match status" value="1"/>
</dbReference>
<dbReference type="InterPro" id="IPR050315">
    <property type="entry name" value="FAD-oxidoreductase_2"/>
</dbReference>
<evidence type="ECO:0000259" key="5">
    <source>
        <dbReference type="Pfam" id="PF00890"/>
    </source>
</evidence>
<sequence>MGGLTINAKAQVLNVDHRVIPGLYAAGEVVGGIHGTNRLGGNALTDVVVFGRIAGSNAASC</sequence>
<evidence type="ECO:0000313" key="6">
    <source>
        <dbReference type="EMBL" id="GAH60442.1"/>
    </source>
</evidence>
<dbReference type="GO" id="GO:0016491">
    <property type="term" value="F:oxidoreductase activity"/>
    <property type="evidence" value="ECO:0007669"/>
    <property type="project" value="UniProtKB-KW"/>
</dbReference>
<dbReference type="Gene3D" id="3.50.50.60">
    <property type="entry name" value="FAD/NAD(P)-binding domain"/>
    <property type="match status" value="1"/>
</dbReference>
<dbReference type="InterPro" id="IPR003953">
    <property type="entry name" value="FAD-dep_OxRdtase_2_FAD-bd"/>
</dbReference>
<reference evidence="6" key="1">
    <citation type="journal article" date="2014" name="Front. Microbiol.">
        <title>High frequency of phylogenetically diverse reductive dehalogenase-homologous genes in deep subseafloor sedimentary metagenomes.</title>
        <authorList>
            <person name="Kawai M."/>
            <person name="Futagami T."/>
            <person name="Toyoda A."/>
            <person name="Takaki Y."/>
            <person name="Nishi S."/>
            <person name="Hori S."/>
            <person name="Arai W."/>
            <person name="Tsubouchi T."/>
            <person name="Morono Y."/>
            <person name="Uchiyama I."/>
            <person name="Ito T."/>
            <person name="Fujiyama A."/>
            <person name="Inagaki F."/>
            <person name="Takami H."/>
        </authorList>
    </citation>
    <scope>NUCLEOTIDE SEQUENCE</scope>
    <source>
        <strain evidence="6">Expedition CK06-06</strain>
    </source>
</reference>
<evidence type="ECO:0000256" key="1">
    <source>
        <dbReference type="ARBA" id="ARBA00001974"/>
    </source>
</evidence>
<comment type="cofactor">
    <cofactor evidence="1">
        <name>FAD</name>
        <dbReference type="ChEBI" id="CHEBI:57692"/>
    </cofactor>
</comment>
<keyword evidence="3" id="KW-0274">FAD</keyword>
<dbReference type="PANTHER" id="PTHR43400:SF7">
    <property type="entry name" value="FAD-DEPENDENT OXIDOREDUCTASE 2 FAD BINDING DOMAIN-CONTAINING PROTEIN"/>
    <property type="match status" value="1"/>
</dbReference>
<evidence type="ECO:0000256" key="2">
    <source>
        <dbReference type="ARBA" id="ARBA00022630"/>
    </source>
</evidence>
<dbReference type="EMBL" id="BARU01022781">
    <property type="protein sequence ID" value="GAH60442.1"/>
    <property type="molecule type" value="Genomic_DNA"/>
</dbReference>
<dbReference type="SUPFAM" id="SSF51905">
    <property type="entry name" value="FAD/NAD(P)-binding domain"/>
    <property type="match status" value="1"/>
</dbReference>
<evidence type="ECO:0000256" key="4">
    <source>
        <dbReference type="ARBA" id="ARBA00023002"/>
    </source>
</evidence>
<name>X1GTE8_9ZZZZ</name>
<dbReference type="Pfam" id="PF00890">
    <property type="entry name" value="FAD_binding_2"/>
    <property type="match status" value="1"/>
</dbReference>
<keyword evidence="2" id="KW-0285">Flavoprotein</keyword>
<gene>
    <name evidence="6" type="ORF">S03H2_37064</name>
</gene>
<organism evidence="6">
    <name type="scientific">marine sediment metagenome</name>
    <dbReference type="NCBI Taxonomy" id="412755"/>
    <lineage>
        <taxon>unclassified sequences</taxon>
        <taxon>metagenomes</taxon>
        <taxon>ecological metagenomes</taxon>
    </lineage>
</organism>
<feature type="domain" description="FAD-dependent oxidoreductase 2 FAD-binding" evidence="5">
    <location>
        <begin position="1"/>
        <end position="44"/>
    </location>
</feature>
<comment type="caution">
    <text evidence="6">The sequence shown here is derived from an EMBL/GenBank/DDBJ whole genome shotgun (WGS) entry which is preliminary data.</text>
</comment>
<evidence type="ECO:0000256" key="3">
    <source>
        <dbReference type="ARBA" id="ARBA00022827"/>
    </source>
</evidence>